<keyword evidence="3" id="KW-1185">Reference proteome</keyword>
<evidence type="ECO:0000313" key="2">
    <source>
        <dbReference type="EMBL" id="QOD61468.1"/>
    </source>
</evidence>
<dbReference type="AlphaFoldDB" id="A0A7L8AHJ6"/>
<dbReference type="EMBL" id="CP061813">
    <property type="protein sequence ID" value="QOD61468.1"/>
    <property type="molecule type" value="Genomic_DNA"/>
</dbReference>
<dbReference type="RefSeq" id="WP_088353384.1">
    <property type="nucleotide sequence ID" value="NZ_CP061813.1"/>
</dbReference>
<dbReference type="CDD" id="cd06588">
    <property type="entry name" value="PhnB_like"/>
    <property type="match status" value="1"/>
</dbReference>
<dbReference type="OrthoDB" id="9795306at2"/>
<sequence>MTCGIYLTFNGNCEKAMLHYQDIFDGEITITMRYSEGPPEFSTPEIANKIMHATMVFGNNCEIKASDSFHEPLNKGNNFHVSILADDNESAYSYFSGLAEEGKITMPYNDVFWGGKFGSCVDKFGVQWMISSNAENV</sequence>
<name>A0A7L8AHJ6_9FLAO</name>
<dbReference type="PANTHER" id="PTHR33990">
    <property type="entry name" value="PROTEIN YJDN-RELATED"/>
    <property type="match status" value="1"/>
</dbReference>
<reference evidence="2 3" key="1">
    <citation type="journal article" date="2016" name="Int. J. Syst. Evol. Microbiol.">
        <title>Polaribacter haliotis sp. nov., isolated from the gut of abalone Haliotis discus hannai.</title>
        <authorList>
            <person name="Kim Y.O."/>
            <person name="Park I.S."/>
            <person name="Park S."/>
            <person name="Nam B.H."/>
            <person name="Park J.M."/>
            <person name="Kim D.G."/>
            <person name="Yoon J.H."/>
        </authorList>
    </citation>
    <scope>NUCLEOTIDE SEQUENCE [LARGE SCALE GENOMIC DNA]</scope>
    <source>
        <strain evidence="2 3">KCTC 52418</strain>
    </source>
</reference>
<dbReference type="PANTHER" id="PTHR33990:SF1">
    <property type="entry name" value="PROTEIN YJDN"/>
    <property type="match status" value="1"/>
</dbReference>
<feature type="domain" description="PhnB-like" evidence="1">
    <location>
        <begin position="6"/>
        <end position="130"/>
    </location>
</feature>
<dbReference type="Proteomes" id="UP000516764">
    <property type="component" value="Chromosome"/>
</dbReference>
<dbReference type="Pfam" id="PF06983">
    <property type="entry name" value="3-dmu-9_3-mt"/>
    <property type="match status" value="1"/>
</dbReference>
<dbReference type="InterPro" id="IPR029068">
    <property type="entry name" value="Glyas_Bleomycin-R_OHBP_Dase"/>
</dbReference>
<dbReference type="Gene3D" id="3.10.180.10">
    <property type="entry name" value="2,3-Dihydroxybiphenyl 1,2-Dioxygenase, domain 1"/>
    <property type="match status" value="1"/>
</dbReference>
<dbReference type="SUPFAM" id="SSF54593">
    <property type="entry name" value="Glyoxalase/Bleomycin resistance protein/Dihydroxybiphenyl dioxygenase"/>
    <property type="match status" value="1"/>
</dbReference>
<gene>
    <name evidence="2" type="ORF">H9I45_03180</name>
</gene>
<evidence type="ECO:0000313" key="3">
    <source>
        <dbReference type="Proteomes" id="UP000516764"/>
    </source>
</evidence>
<accession>A0A7L8AHJ6</accession>
<proteinExistence type="predicted"/>
<organism evidence="2 3">
    <name type="scientific">Polaribacter haliotis</name>
    <dbReference type="NCBI Taxonomy" id="1888915"/>
    <lineage>
        <taxon>Bacteria</taxon>
        <taxon>Pseudomonadati</taxon>
        <taxon>Bacteroidota</taxon>
        <taxon>Flavobacteriia</taxon>
        <taxon>Flavobacteriales</taxon>
        <taxon>Flavobacteriaceae</taxon>
    </lineage>
</organism>
<dbReference type="KEGG" id="phal:H9I45_03180"/>
<evidence type="ECO:0000259" key="1">
    <source>
        <dbReference type="Pfam" id="PF06983"/>
    </source>
</evidence>
<protein>
    <submittedName>
        <fullName evidence="2">VOC family protein</fullName>
    </submittedName>
</protein>
<dbReference type="InterPro" id="IPR028973">
    <property type="entry name" value="PhnB-like"/>
</dbReference>